<dbReference type="AlphaFoldDB" id="A0A7X5UW93"/>
<dbReference type="PRINTS" id="PR00038">
    <property type="entry name" value="HTHLUXR"/>
</dbReference>
<keyword evidence="5" id="KW-1185">Reference proteome</keyword>
<reference evidence="4 5" key="1">
    <citation type="submission" date="2020-03" db="EMBL/GenBank/DDBJ databases">
        <title>Sequencing the genomes of 1000 actinobacteria strains.</title>
        <authorList>
            <person name="Klenk H.-P."/>
        </authorList>
    </citation>
    <scope>NUCLEOTIDE SEQUENCE [LARGE SCALE GENOMIC DNA]</scope>
    <source>
        <strain evidence="4 5">DSM 45685</strain>
    </source>
</reference>
<dbReference type="GO" id="GO:0006355">
    <property type="term" value="P:regulation of DNA-templated transcription"/>
    <property type="evidence" value="ECO:0007669"/>
    <property type="project" value="InterPro"/>
</dbReference>
<dbReference type="InterPro" id="IPR041664">
    <property type="entry name" value="AAA_16"/>
</dbReference>
<gene>
    <name evidence="4" type="ORF">FHU38_005227</name>
</gene>
<comment type="caution">
    <text evidence="4">The sequence shown here is derived from an EMBL/GenBank/DDBJ whole genome shotgun (WGS) entry which is preliminary data.</text>
</comment>
<dbReference type="GO" id="GO:0005524">
    <property type="term" value="F:ATP binding"/>
    <property type="evidence" value="ECO:0007669"/>
    <property type="project" value="UniProtKB-KW"/>
</dbReference>
<name>A0A7X5UW93_9PSEU</name>
<dbReference type="InterPro" id="IPR000792">
    <property type="entry name" value="Tscrpt_reg_LuxR_C"/>
</dbReference>
<dbReference type="EMBL" id="JAAOYM010000003">
    <property type="protein sequence ID" value="NIJ14819.1"/>
    <property type="molecule type" value="Genomic_DNA"/>
</dbReference>
<dbReference type="PANTHER" id="PTHR16305:SF35">
    <property type="entry name" value="TRANSCRIPTIONAL ACTIVATOR DOMAIN"/>
    <property type="match status" value="1"/>
</dbReference>
<dbReference type="PANTHER" id="PTHR16305">
    <property type="entry name" value="TESTICULAR SOLUBLE ADENYLYL CYCLASE"/>
    <property type="match status" value="1"/>
</dbReference>
<keyword evidence="4" id="KW-0238">DNA-binding</keyword>
<dbReference type="RefSeq" id="WP_167177296.1">
    <property type="nucleotide sequence ID" value="NZ_JAAOYM010000003.1"/>
</dbReference>
<evidence type="ECO:0000313" key="5">
    <source>
        <dbReference type="Proteomes" id="UP000545493"/>
    </source>
</evidence>
<proteinExistence type="predicted"/>
<dbReference type="InterPro" id="IPR027417">
    <property type="entry name" value="P-loop_NTPase"/>
</dbReference>
<feature type="domain" description="HTH luxR-type" evidence="3">
    <location>
        <begin position="839"/>
        <end position="903"/>
    </location>
</feature>
<keyword evidence="1" id="KW-0547">Nucleotide-binding</keyword>
<organism evidence="4 5">
    <name type="scientific">Saccharomonospora amisosensis</name>
    <dbReference type="NCBI Taxonomy" id="1128677"/>
    <lineage>
        <taxon>Bacteria</taxon>
        <taxon>Bacillati</taxon>
        <taxon>Actinomycetota</taxon>
        <taxon>Actinomycetes</taxon>
        <taxon>Pseudonocardiales</taxon>
        <taxon>Pseudonocardiaceae</taxon>
        <taxon>Saccharomonospora</taxon>
    </lineage>
</organism>
<dbReference type="CDD" id="cd06170">
    <property type="entry name" value="LuxR_C_like"/>
    <property type="match status" value="1"/>
</dbReference>
<keyword evidence="2" id="KW-0067">ATP-binding</keyword>
<dbReference type="GO" id="GO:0005737">
    <property type="term" value="C:cytoplasm"/>
    <property type="evidence" value="ECO:0007669"/>
    <property type="project" value="TreeGrafter"/>
</dbReference>
<sequence>MPLTETRTLVGRADEIATIEALVSDARQGRAAALVIRGEAGIGKSALLEHAAANSDGMRLLRGSAVESEAELPFAGLHLLLGPVRESIERLPAPHAGVLRNALGTGNGHTGDRFSVGVAVLTLLAELSKESPVLALVDDAHWLDWPTKETLLFAARRLGTERVALLFTAREPDAPAFPARDIDQLHLDGLGTEAAEALLRTHAAELPRHLADQVVAEAMGNPLALLELSSALLLDRGRPEPHALAPLPAPDRVTKTFADRIRSLPERTRTIVLVAAADGTCDTGRVLAAARLLGADITDLRLAEDAGLLAFTQTCLWFRHPLVRTAAYHDALLLDRIAVHRALAQVLDQPDDADRRAWHRAAASTGPDEEIAAELERSAEHARARGGYSAVVIAYERAAALTPRRAERGRRLLAASRAATDAGQPQRACELARQATAQLTDPAQKAKAAMIHATLADDQDQPAESRRVLRLAADEVVTSAPELASELLFWAVSSAWTAGEPVTAAVIADHAETLRLPGADRVRALAAAAGGDLVAATRALRWLLDAPTMRTGCADRALTLRSRTRNAAWHVLLGDHGTAHEQAAELVRRIHADSADGVLPRALAVLADAHLHLGRHRQALDTAKEGMRLAENIGQRHSAALFAGVLARLSAIEGDEAGTTAHAAEASAERAAAALGLLELGLGRNDTALDRLTALADETDPLHAVATFPDLVEAAVRARQPQRAADAGKLFSQWAQLSDATWALAVSLRCRALLGEDEDRLFSEAVELHRQSQDHPFERARTELVYGEYLRRARHRTRARRLLRSALSGFERLGARSWAQRARTELRATGERLTTPGQESNGTERLTPQELRIVLLAADGLSNRDIGDQLFLSPRTVGYHLYKAYPKLGVSSRRELGKLGLAS</sequence>
<evidence type="ECO:0000259" key="3">
    <source>
        <dbReference type="PROSITE" id="PS50043"/>
    </source>
</evidence>
<dbReference type="Proteomes" id="UP000545493">
    <property type="component" value="Unassembled WGS sequence"/>
</dbReference>
<dbReference type="SMART" id="SM00421">
    <property type="entry name" value="HTH_LUXR"/>
    <property type="match status" value="1"/>
</dbReference>
<dbReference type="InterPro" id="IPR016032">
    <property type="entry name" value="Sig_transdc_resp-reg_C-effctor"/>
</dbReference>
<dbReference type="InterPro" id="IPR036388">
    <property type="entry name" value="WH-like_DNA-bd_sf"/>
</dbReference>
<evidence type="ECO:0000313" key="4">
    <source>
        <dbReference type="EMBL" id="NIJ14819.1"/>
    </source>
</evidence>
<dbReference type="Gene3D" id="1.10.10.10">
    <property type="entry name" value="Winged helix-like DNA-binding domain superfamily/Winged helix DNA-binding domain"/>
    <property type="match status" value="1"/>
</dbReference>
<dbReference type="SUPFAM" id="SSF46894">
    <property type="entry name" value="C-terminal effector domain of the bipartite response regulators"/>
    <property type="match status" value="1"/>
</dbReference>
<dbReference type="SUPFAM" id="SSF52540">
    <property type="entry name" value="P-loop containing nucleoside triphosphate hydrolases"/>
    <property type="match status" value="1"/>
</dbReference>
<evidence type="ECO:0000256" key="2">
    <source>
        <dbReference type="ARBA" id="ARBA00022840"/>
    </source>
</evidence>
<protein>
    <submittedName>
        <fullName evidence="4">DNA-binding CsgD family transcriptional regulator</fullName>
    </submittedName>
</protein>
<dbReference type="GO" id="GO:0004016">
    <property type="term" value="F:adenylate cyclase activity"/>
    <property type="evidence" value="ECO:0007669"/>
    <property type="project" value="TreeGrafter"/>
</dbReference>
<dbReference type="GO" id="GO:0003677">
    <property type="term" value="F:DNA binding"/>
    <property type="evidence" value="ECO:0007669"/>
    <property type="project" value="UniProtKB-KW"/>
</dbReference>
<evidence type="ECO:0000256" key="1">
    <source>
        <dbReference type="ARBA" id="ARBA00022741"/>
    </source>
</evidence>
<dbReference type="Pfam" id="PF00196">
    <property type="entry name" value="GerE"/>
    <property type="match status" value="1"/>
</dbReference>
<dbReference type="Pfam" id="PF13191">
    <property type="entry name" value="AAA_16"/>
    <property type="match status" value="1"/>
</dbReference>
<accession>A0A7X5UW93</accession>
<dbReference type="PROSITE" id="PS50043">
    <property type="entry name" value="HTH_LUXR_2"/>
    <property type="match status" value="1"/>
</dbReference>